<reference evidence="4 5" key="1">
    <citation type="journal article" date="2024" name="Science">
        <title>Giant polyketide synthase enzymes in the biosynthesis of giant marine polyether toxins.</title>
        <authorList>
            <person name="Fallon T.R."/>
            <person name="Shende V.V."/>
            <person name="Wierzbicki I.H."/>
            <person name="Pendleton A.L."/>
            <person name="Watervoot N.F."/>
            <person name="Auber R.P."/>
            <person name="Gonzalez D.J."/>
            <person name="Wisecaver J.H."/>
            <person name="Moore B.S."/>
        </authorList>
    </citation>
    <scope>NUCLEOTIDE SEQUENCE [LARGE SCALE GENOMIC DNA]</scope>
    <source>
        <strain evidence="4 5">12B1</strain>
    </source>
</reference>
<organism evidence="4 5">
    <name type="scientific">Prymnesium parvum</name>
    <name type="common">Toxic golden alga</name>
    <dbReference type="NCBI Taxonomy" id="97485"/>
    <lineage>
        <taxon>Eukaryota</taxon>
        <taxon>Haptista</taxon>
        <taxon>Haptophyta</taxon>
        <taxon>Prymnesiophyceae</taxon>
        <taxon>Prymnesiales</taxon>
        <taxon>Prymnesiaceae</taxon>
        <taxon>Prymnesium</taxon>
    </lineage>
</organism>
<feature type="region of interest" description="Disordered" evidence="1">
    <location>
        <begin position="899"/>
        <end position="929"/>
    </location>
</feature>
<comment type="caution">
    <text evidence="4">The sequence shown here is derived from an EMBL/GenBank/DDBJ whole genome shotgun (WGS) entry which is preliminary data.</text>
</comment>
<feature type="region of interest" description="Disordered" evidence="1">
    <location>
        <begin position="1019"/>
        <end position="1038"/>
    </location>
</feature>
<feature type="transmembrane region" description="Helical" evidence="2">
    <location>
        <begin position="785"/>
        <end position="806"/>
    </location>
</feature>
<feature type="compositionally biased region" description="Low complexity" evidence="1">
    <location>
        <begin position="915"/>
        <end position="929"/>
    </location>
</feature>
<dbReference type="SUPFAM" id="SSF51445">
    <property type="entry name" value="(Trans)glycosidases"/>
    <property type="match status" value="1"/>
</dbReference>
<dbReference type="Proteomes" id="UP001515480">
    <property type="component" value="Unassembled WGS sequence"/>
</dbReference>
<protein>
    <submittedName>
        <fullName evidence="4">Uncharacterized protein</fullName>
    </submittedName>
</protein>
<evidence type="ECO:0000256" key="1">
    <source>
        <dbReference type="SAM" id="MobiDB-lite"/>
    </source>
</evidence>
<name>A0AB34IIG0_PRYPA</name>
<dbReference type="EMBL" id="JBGBPQ010000024">
    <property type="protein sequence ID" value="KAL1499974.1"/>
    <property type="molecule type" value="Genomic_DNA"/>
</dbReference>
<keyword evidence="2" id="KW-1133">Transmembrane helix</keyword>
<keyword evidence="2" id="KW-0812">Transmembrane</keyword>
<gene>
    <name evidence="4" type="ORF">AB1Y20_012653</name>
</gene>
<evidence type="ECO:0000256" key="2">
    <source>
        <dbReference type="SAM" id="Phobius"/>
    </source>
</evidence>
<keyword evidence="3" id="KW-0732">Signal</keyword>
<proteinExistence type="predicted"/>
<feature type="signal peptide" evidence="3">
    <location>
        <begin position="1"/>
        <end position="19"/>
    </location>
</feature>
<evidence type="ECO:0000313" key="4">
    <source>
        <dbReference type="EMBL" id="KAL1499974.1"/>
    </source>
</evidence>
<keyword evidence="2" id="KW-0472">Membrane</keyword>
<evidence type="ECO:0000313" key="5">
    <source>
        <dbReference type="Proteomes" id="UP001515480"/>
    </source>
</evidence>
<feature type="compositionally biased region" description="Pro residues" evidence="1">
    <location>
        <begin position="904"/>
        <end position="914"/>
    </location>
</feature>
<dbReference type="InterPro" id="IPR017853">
    <property type="entry name" value="GH"/>
</dbReference>
<sequence>MSPLLGAALLSAAIPSDLAWHDAPNAWHQQLARIVDHRFYTFAALRRFALDARRAGVSALMLVSIQKTRRCPGPWYNGLQLCDHINGSYPVDGGSLEEWQAMLREIRPMRLMWWTNPTYWSTQGGVWAEAKASRDSGVGRWFSWGPEDCSGVPPCSGRNVVVPRVGCAQGSWGSENGFSGIPSAMASFGSEGYAEYLVDAMVNTWSRNLGIDGYCEDVSANYGCMLQTDGRGSLPYWVGIVDRVRRQQPQVVFTGEGYGSWDDVIRSRADLGGQGYSGYHEQMQRAVTAKDASGLEGIASTSGADAASVVCYLHPAYDGKQPGGCPTMYFRDTTATMRDVRQHRLWVALEAGSGIVSQHDYDPNSSCQGWEGCFYWSKGKPGAWWNVTNDPFTEGEESPLWAFTKYRALNRLALRTKLPLLHASGAAVSGKRDGGALVYLKHDAMGPHGDACILVFNPGDAQVVTIDLSSLPASALQATTVPRDLFDLEAEAPPPLSKAWKVSMGAGSVRAFGGFTLGVFAPRKGKKSACVPEDGHRLVVQGTTLQVCFLKCLADARCENVLVDYVHIHWMERPPPIKCSLLGAISNPSAKCTRGQGTLITMLVRGRPNAPPQLPELSPPPDPFVAIAKEAADEYRTQLFRSGSTYNLSEVEIIAGLPILTEENASEHPAWLAYLERVYGKPLAFPIDLNAFTWFYWFSPIRLSRIYLCDWSDPYAEAPYGTPWTGGYAAWDWGPEHLVRRAGFFVHRAPWGVQEYQHASKLEVMRYGPIPQRGFVEGANSAMMWFYHAIGSGIFVCTSAFVTVGIRHDRHMAIPRVEIVGYLPAAADPIGCPSGYCSGDEFWPSSVRFELSNGAACDSSSAETGILSCYNLPVPLWSGDDPWPSASAEEIRIACQHNPCSRSAPPPPPPPRPSPVLASPPSTPPTATTAQRIREGLAAVSPQHPPSPPPHSSRAWHDASGIPQAALLTSSLVICLCICALCTARRVWMSGTRAKACSRQEHERLTDVQLIASDLPASTANSEYEHSETEHSTKPIDL</sequence>
<feature type="chain" id="PRO_5044230329" evidence="3">
    <location>
        <begin position="20"/>
        <end position="1038"/>
    </location>
</feature>
<keyword evidence="5" id="KW-1185">Reference proteome</keyword>
<evidence type="ECO:0000256" key="3">
    <source>
        <dbReference type="SAM" id="SignalP"/>
    </source>
</evidence>
<dbReference type="AlphaFoldDB" id="A0AB34IIG0"/>
<feature type="compositionally biased region" description="Basic and acidic residues" evidence="1">
    <location>
        <begin position="1023"/>
        <end position="1038"/>
    </location>
</feature>
<accession>A0AB34IIG0</accession>